<evidence type="ECO:0000313" key="3">
    <source>
        <dbReference type="Proteomes" id="UP000281406"/>
    </source>
</evidence>
<reference evidence="2 3" key="1">
    <citation type="submission" date="2018-10" db="EMBL/GenBank/DDBJ databases">
        <title>Genome assembly for a Yunnan-Guizhou Plateau 3E fish, Anabarilius grahami (Regan), and its evolutionary and genetic applications.</title>
        <authorList>
            <person name="Jiang W."/>
        </authorList>
    </citation>
    <scope>NUCLEOTIDE SEQUENCE [LARGE SCALE GENOMIC DNA]</scope>
    <source>
        <strain evidence="2">AG-KIZ</strain>
        <tissue evidence="2">Muscle</tissue>
    </source>
</reference>
<evidence type="ECO:0000313" key="2">
    <source>
        <dbReference type="EMBL" id="ROI79287.1"/>
    </source>
</evidence>
<gene>
    <name evidence="2" type="ORF">DPX16_7175</name>
</gene>
<name>A0A3N0XMQ2_ANAGA</name>
<dbReference type="OrthoDB" id="8925934at2759"/>
<accession>A0A3N0XMQ2</accession>
<organism evidence="2 3">
    <name type="scientific">Anabarilius grahami</name>
    <name type="common">Kanglang fish</name>
    <name type="synonym">Barilius grahami</name>
    <dbReference type="NCBI Taxonomy" id="495550"/>
    <lineage>
        <taxon>Eukaryota</taxon>
        <taxon>Metazoa</taxon>
        <taxon>Chordata</taxon>
        <taxon>Craniata</taxon>
        <taxon>Vertebrata</taxon>
        <taxon>Euteleostomi</taxon>
        <taxon>Actinopterygii</taxon>
        <taxon>Neopterygii</taxon>
        <taxon>Teleostei</taxon>
        <taxon>Ostariophysi</taxon>
        <taxon>Cypriniformes</taxon>
        <taxon>Xenocyprididae</taxon>
        <taxon>Xenocypridinae</taxon>
        <taxon>Xenocypridinae incertae sedis</taxon>
        <taxon>Anabarilius</taxon>
    </lineage>
</organism>
<dbReference type="AlphaFoldDB" id="A0A3N0XMQ2"/>
<protein>
    <submittedName>
        <fullName evidence="2">Cadherin-20</fullName>
    </submittedName>
</protein>
<keyword evidence="3" id="KW-1185">Reference proteome</keyword>
<comment type="caution">
    <text evidence="2">The sequence shown here is derived from an EMBL/GenBank/DDBJ whole genome shotgun (WGS) entry which is preliminary data.</text>
</comment>
<proteinExistence type="predicted"/>
<dbReference type="EMBL" id="RJVU01068486">
    <property type="protein sequence ID" value="ROI79287.1"/>
    <property type="molecule type" value="Genomic_DNA"/>
</dbReference>
<evidence type="ECO:0000256" key="1">
    <source>
        <dbReference type="SAM" id="MobiDB-lite"/>
    </source>
</evidence>
<sequence>MILLTTTSVVTEEPTTNMDYGDYVSQNGRSLEDYVEAYLELYHEVCWDDETLKHNFWSGMDDLLGQMLLPMPATESEPEPAPTADHELEPPPCPELVPATESTPEPEQVATLVPRPEPITRTSEKSGPVRQFSDKPVEERWLINFTMGLVPLQPTALSILDDPIPPNILPTPLSPSSLLIPSNSPDLPGPLMSHSSSTPPSPLIPPPARWLHLGLFQHQRGSVMRIPWLLLRPPGPVLHLKLSTLVSRHPGFAADFRASGCASTLYLFCFTGILLPSGSTVVLAPSGVTPFCPAPPPNRSLETMTSPMPSMSAMSPWAVVLVALFRVSTLSRSTAIARRPGSTQYEKLLMQKNHEKTVLQNDITMSFSGRLACFAVWLLAVQSMSCWGLKSADANPDRPQKDPKHSQDALQRQKRNWVWNQFFVLEEYTGTDPLYVGKGSISGTFCPIVNCSS</sequence>
<feature type="region of interest" description="Disordered" evidence="1">
    <location>
        <begin position="99"/>
        <end position="132"/>
    </location>
</feature>
<dbReference type="Proteomes" id="UP000281406">
    <property type="component" value="Unassembled WGS sequence"/>
</dbReference>